<dbReference type="GO" id="GO:0016787">
    <property type="term" value="F:hydrolase activity"/>
    <property type="evidence" value="ECO:0007669"/>
    <property type="project" value="UniProtKB-KW"/>
</dbReference>
<evidence type="ECO:0000256" key="6">
    <source>
        <dbReference type="ARBA" id="ARBA00038002"/>
    </source>
</evidence>
<dbReference type="PROSITE" id="PS00039">
    <property type="entry name" value="DEAD_ATP_HELICASE"/>
    <property type="match status" value="1"/>
</dbReference>
<dbReference type="GO" id="GO:0003724">
    <property type="term" value="F:RNA helicase activity"/>
    <property type="evidence" value="ECO:0007669"/>
    <property type="project" value="UniProtKB-EC"/>
</dbReference>
<name>A0AAY4CSU4_9TELE</name>
<evidence type="ECO:0000256" key="11">
    <source>
        <dbReference type="SAM" id="MobiDB-lite"/>
    </source>
</evidence>
<dbReference type="InterPro" id="IPR025313">
    <property type="entry name" value="SPB4-like_CTE"/>
</dbReference>
<evidence type="ECO:0000256" key="10">
    <source>
        <dbReference type="RuleBase" id="RU365068"/>
    </source>
</evidence>
<dbReference type="GeneTree" id="ENSGT00550000074969"/>
<dbReference type="Gene3D" id="3.40.50.300">
    <property type="entry name" value="P-loop containing nucleotide triphosphate hydrolases"/>
    <property type="match status" value="2"/>
</dbReference>
<feature type="compositionally biased region" description="Basic residues" evidence="11">
    <location>
        <begin position="524"/>
        <end position="538"/>
    </location>
</feature>
<comment type="function">
    <text evidence="10">RNA helicase.</text>
</comment>
<dbReference type="AlphaFoldDB" id="A0AAY4CSU4"/>
<dbReference type="Proteomes" id="UP000694580">
    <property type="component" value="Chromosome 3"/>
</dbReference>
<evidence type="ECO:0000256" key="9">
    <source>
        <dbReference type="RuleBase" id="RU000492"/>
    </source>
</evidence>
<evidence type="ECO:0000313" key="15">
    <source>
        <dbReference type="Proteomes" id="UP000694580"/>
    </source>
</evidence>
<feature type="region of interest" description="Disordered" evidence="11">
    <location>
        <begin position="485"/>
        <end position="504"/>
    </location>
</feature>
<feature type="domain" description="Helicase C-terminal" evidence="13">
    <location>
        <begin position="241"/>
        <end position="402"/>
    </location>
</feature>
<keyword evidence="2 9" id="KW-0378">Hydrolase</keyword>
<dbReference type="InterPro" id="IPR011545">
    <property type="entry name" value="DEAD/DEAH_box_helicase_dom"/>
</dbReference>
<evidence type="ECO:0000259" key="12">
    <source>
        <dbReference type="PROSITE" id="PS51192"/>
    </source>
</evidence>
<keyword evidence="5 10" id="KW-0694">RNA-binding</keyword>
<evidence type="ECO:0000313" key="14">
    <source>
        <dbReference type="Ensembl" id="ENSDCDP00010036325.1"/>
    </source>
</evidence>
<evidence type="ECO:0000259" key="13">
    <source>
        <dbReference type="PROSITE" id="PS51194"/>
    </source>
</evidence>
<sequence length="592" mass="67140">MESFTEGTWDGLPVALSRGVLQTVEELGFTHTTPVQAACIPLFISNKDVAAEAVTGSGKTLAFVIPILEILQKREEKLKKMQVGALIVTPTRELAVQISGVIERFLKHFPQFRQILLIGGSNPIEDVEKFKENGGNIVIGTPGRLEDMFRRKADGLDLASCVKTLDVLVLDEADRLLDMGFEASLNTILGYLPKQRRTGLFSATQTQELEKLMRAGLRNPVRITVKEKGVEASSLQKTPSRLSNYYTVCRTEEKFNTLVTFLRQHKHEKQLVFFSTCACVEYFGKALEMLIKNVTVLCIHGKMKDKRNKIFSAFRELKSGILVCTDVMARGIDIPEVNWVLQYDPPSSASSFVHRCGRTARIGNQGNALVFLLPMEESYINFLSINQKCPLQKFPPIKDVVDLLPKVKAMALADRAVFERGMRAFVSYVQAYAKHECSLIFRVKDLDFASLARGFALLRMPKMPELRGKTFPNFKEETVDTDSIRFKDKNRERQRQKKIAEAKEKVKEAPVRKSFIKNQSWSKQKSKKERRKKVAAKRKLNEGSDVDDEDMNELLNDTRLLKKLKKGRITEEDFDKHRVTMAMETSAAAMFK</sequence>
<comment type="subunit">
    <text evidence="8">Interacts with 28S rRNA. Interacts with double-stranded RNA substrates in vitro; the interaction stimulates ATPase activity.</text>
</comment>
<dbReference type="SMART" id="SM01178">
    <property type="entry name" value="DUF4217"/>
    <property type="match status" value="1"/>
</dbReference>
<feature type="region of interest" description="Disordered" evidence="11">
    <location>
        <begin position="517"/>
        <end position="549"/>
    </location>
</feature>
<dbReference type="GO" id="GO:0003723">
    <property type="term" value="F:RNA binding"/>
    <property type="evidence" value="ECO:0007669"/>
    <property type="project" value="UniProtKB-UniRule"/>
</dbReference>
<dbReference type="FunFam" id="3.40.50.300:FF:000877">
    <property type="entry name" value="RNA helicase"/>
    <property type="match status" value="1"/>
</dbReference>
<evidence type="ECO:0000256" key="5">
    <source>
        <dbReference type="ARBA" id="ARBA00022884"/>
    </source>
</evidence>
<dbReference type="CDD" id="cd18787">
    <property type="entry name" value="SF2_C_DEAD"/>
    <property type="match status" value="1"/>
</dbReference>
<comment type="catalytic activity">
    <reaction evidence="7 10">
        <text>ATP + H2O = ADP + phosphate + H(+)</text>
        <dbReference type="Rhea" id="RHEA:13065"/>
        <dbReference type="ChEBI" id="CHEBI:15377"/>
        <dbReference type="ChEBI" id="CHEBI:15378"/>
        <dbReference type="ChEBI" id="CHEBI:30616"/>
        <dbReference type="ChEBI" id="CHEBI:43474"/>
        <dbReference type="ChEBI" id="CHEBI:456216"/>
        <dbReference type="EC" id="3.6.4.13"/>
    </reaction>
</comment>
<dbReference type="Pfam" id="PF00271">
    <property type="entry name" value="Helicase_C"/>
    <property type="match status" value="1"/>
</dbReference>
<keyword evidence="15" id="KW-1185">Reference proteome</keyword>
<feature type="domain" description="Helicase ATP-binding" evidence="12">
    <location>
        <begin position="40"/>
        <end position="223"/>
    </location>
</feature>
<dbReference type="InterPro" id="IPR027417">
    <property type="entry name" value="P-loop_NTPase"/>
</dbReference>
<reference evidence="14" key="2">
    <citation type="submission" date="2025-08" db="UniProtKB">
        <authorList>
            <consortium name="Ensembl"/>
        </authorList>
    </citation>
    <scope>IDENTIFICATION</scope>
</reference>
<keyword evidence="1 9" id="KW-0547">Nucleotide-binding</keyword>
<dbReference type="GO" id="GO:0005524">
    <property type="term" value="F:ATP binding"/>
    <property type="evidence" value="ECO:0007669"/>
    <property type="project" value="UniProtKB-UniRule"/>
</dbReference>
<evidence type="ECO:0000256" key="8">
    <source>
        <dbReference type="ARBA" id="ARBA00093562"/>
    </source>
</evidence>
<dbReference type="InterPro" id="IPR000629">
    <property type="entry name" value="RNA-helicase_DEAD-box_CS"/>
</dbReference>
<dbReference type="SMART" id="SM00487">
    <property type="entry name" value="DEXDc"/>
    <property type="match status" value="1"/>
</dbReference>
<protein>
    <recommendedName>
        <fullName evidence="10">ATP-dependent RNA helicase</fullName>
        <ecNumber evidence="10">3.6.4.13</ecNumber>
    </recommendedName>
</protein>
<organism evidence="14 15">
    <name type="scientific">Denticeps clupeoides</name>
    <name type="common">denticle herring</name>
    <dbReference type="NCBI Taxonomy" id="299321"/>
    <lineage>
        <taxon>Eukaryota</taxon>
        <taxon>Metazoa</taxon>
        <taxon>Chordata</taxon>
        <taxon>Craniata</taxon>
        <taxon>Vertebrata</taxon>
        <taxon>Euteleostomi</taxon>
        <taxon>Actinopterygii</taxon>
        <taxon>Neopterygii</taxon>
        <taxon>Teleostei</taxon>
        <taxon>Clupei</taxon>
        <taxon>Clupeiformes</taxon>
        <taxon>Denticipitoidei</taxon>
        <taxon>Denticipitidae</taxon>
        <taxon>Denticeps</taxon>
    </lineage>
</organism>
<dbReference type="CDD" id="cd17960">
    <property type="entry name" value="DEADc_DDX55"/>
    <property type="match status" value="1"/>
</dbReference>
<accession>A0AAY4CSU4</accession>
<evidence type="ECO:0000256" key="4">
    <source>
        <dbReference type="ARBA" id="ARBA00022840"/>
    </source>
</evidence>
<evidence type="ECO:0000256" key="3">
    <source>
        <dbReference type="ARBA" id="ARBA00022806"/>
    </source>
</evidence>
<dbReference type="InterPro" id="IPR014001">
    <property type="entry name" value="Helicase_ATP-bd"/>
</dbReference>
<proteinExistence type="inferred from homology"/>
<evidence type="ECO:0000256" key="7">
    <source>
        <dbReference type="ARBA" id="ARBA00047984"/>
    </source>
</evidence>
<dbReference type="Pfam" id="PF13959">
    <property type="entry name" value="CTE_SPB4"/>
    <property type="match status" value="1"/>
</dbReference>
<keyword evidence="3 9" id="KW-0347">Helicase</keyword>
<keyword evidence="4 9" id="KW-0067">ATP-binding</keyword>
<dbReference type="Pfam" id="PF00270">
    <property type="entry name" value="DEAD"/>
    <property type="match status" value="1"/>
</dbReference>
<dbReference type="FunFam" id="3.40.50.300:FF:001022">
    <property type="entry name" value="RNA helicase"/>
    <property type="match status" value="1"/>
</dbReference>
<comment type="domain">
    <text evidence="10">The Q motif is unique to and characteristic of the DEAD box family of RNA helicases and controls ATP binding and hydrolysis.</text>
</comment>
<dbReference type="Ensembl" id="ENSDCDT00010045722.1">
    <property type="protein sequence ID" value="ENSDCDP00010036325.1"/>
    <property type="gene ID" value="ENSDCDG00010021557.1"/>
</dbReference>
<dbReference type="EC" id="3.6.4.13" evidence="10"/>
<dbReference type="PROSITE" id="PS51194">
    <property type="entry name" value="HELICASE_CTER"/>
    <property type="match status" value="1"/>
</dbReference>
<evidence type="ECO:0000256" key="1">
    <source>
        <dbReference type="ARBA" id="ARBA00022741"/>
    </source>
</evidence>
<reference evidence="14 15" key="1">
    <citation type="submission" date="2020-06" db="EMBL/GenBank/DDBJ databases">
        <authorList>
            <consortium name="Wellcome Sanger Institute Data Sharing"/>
        </authorList>
    </citation>
    <scope>NUCLEOTIDE SEQUENCE [LARGE SCALE GENOMIC DNA]</scope>
</reference>
<gene>
    <name evidence="14" type="primary">DDX55</name>
</gene>
<dbReference type="SUPFAM" id="SSF52540">
    <property type="entry name" value="P-loop containing nucleoside triphosphate hydrolases"/>
    <property type="match status" value="1"/>
</dbReference>
<dbReference type="InterPro" id="IPR001650">
    <property type="entry name" value="Helicase_C-like"/>
</dbReference>
<dbReference type="PANTHER" id="PTHR24031">
    <property type="entry name" value="RNA HELICASE"/>
    <property type="match status" value="1"/>
</dbReference>
<reference evidence="14" key="3">
    <citation type="submission" date="2025-09" db="UniProtKB">
        <authorList>
            <consortium name="Ensembl"/>
        </authorList>
    </citation>
    <scope>IDENTIFICATION</scope>
</reference>
<comment type="similarity">
    <text evidence="6">Belongs to the DEAD box helicase family. DDX55/SPB4 subfamily.</text>
</comment>
<evidence type="ECO:0000256" key="2">
    <source>
        <dbReference type="ARBA" id="ARBA00022801"/>
    </source>
</evidence>
<dbReference type="SMART" id="SM00490">
    <property type="entry name" value="HELICc"/>
    <property type="match status" value="1"/>
</dbReference>
<dbReference type="PROSITE" id="PS51192">
    <property type="entry name" value="HELICASE_ATP_BIND_1"/>
    <property type="match status" value="1"/>
</dbReference>